<evidence type="ECO:0000259" key="6">
    <source>
        <dbReference type="Pfam" id="PF20772"/>
    </source>
</evidence>
<organism evidence="7 8">
    <name type="scientific">Candidatus Roizmanbacteria bacterium CG22_combo_CG10-13_8_21_14_all_38_20</name>
    <dbReference type="NCBI Taxonomy" id="1974862"/>
    <lineage>
        <taxon>Bacteria</taxon>
        <taxon>Candidatus Roizmaniibacteriota</taxon>
    </lineage>
</organism>
<protein>
    <recommendedName>
        <fullName evidence="4">Probable transcriptional regulatory protein COW99_04855</fullName>
    </recommendedName>
</protein>
<dbReference type="InterPro" id="IPR049083">
    <property type="entry name" value="TACO1_YebC_N"/>
</dbReference>
<dbReference type="InterPro" id="IPR017856">
    <property type="entry name" value="Integrase-like_N"/>
</dbReference>
<evidence type="ECO:0000256" key="4">
    <source>
        <dbReference type="HAMAP-Rule" id="MF_00693"/>
    </source>
</evidence>
<evidence type="ECO:0000256" key="3">
    <source>
        <dbReference type="ARBA" id="ARBA00023163"/>
    </source>
</evidence>
<comment type="similarity">
    <text evidence="1 4">Belongs to the TACO1 family.</text>
</comment>
<accession>A0A2H0BUN1</accession>
<dbReference type="Gene3D" id="3.30.70.980">
    <property type="match status" value="2"/>
</dbReference>
<dbReference type="InterPro" id="IPR029072">
    <property type="entry name" value="YebC-like"/>
</dbReference>
<dbReference type="InterPro" id="IPR048300">
    <property type="entry name" value="TACO1_YebC-like_2nd/3rd_dom"/>
</dbReference>
<keyword evidence="3 4" id="KW-0804">Transcription</keyword>
<name>A0A2H0BUN1_9BACT</name>
<evidence type="ECO:0000313" key="8">
    <source>
        <dbReference type="Proteomes" id="UP000231246"/>
    </source>
</evidence>
<feature type="domain" description="TACO1/YebC-like N-terminal" evidence="6">
    <location>
        <begin position="14"/>
        <end position="86"/>
    </location>
</feature>
<evidence type="ECO:0000256" key="1">
    <source>
        <dbReference type="ARBA" id="ARBA00008724"/>
    </source>
</evidence>
<dbReference type="NCBIfam" id="TIGR01033">
    <property type="entry name" value="YebC/PmpR family DNA-binding transcriptional regulator"/>
    <property type="match status" value="1"/>
</dbReference>
<evidence type="ECO:0000313" key="7">
    <source>
        <dbReference type="EMBL" id="PIP61314.1"/>
    </source>
</evidence>
<proteinExistence type="inferred from homology"/>
<dbReference type="FunFam" id="1.10.10.200:FF:000002">
    <property type="entry name" value="Probable transcriptional regulatory protein CLM62_37755"/>
    <property type="match status" value="1"/>
</dbReference>
<feature type="domain" description="TACO1/YebC-like second and third" evidence="5">
    <location>
        <begin position="98"/>
        <end position="249"/>
    </location>
</feature>
<dbReference type="PANTHER" id="PTHR12532">
    <property type="entry name" value="TRANSLATIONAL ACTIVATOR OF CYTOCHROME C OXIDASE 1"/>
    <property type="match status" value="1"/>
</dbReference>
<dbReference type="HAMAP" id="MF_00693">
    <property type="entry name" value="Transcrip_reg_TACO1"/>
    <property type="match status" value="1"/>
</dbReference>
<keyword evidence="2 4" id="KW-0805">Transcription regulation</keyword>
<dbReference type="GO" id="GO:0003677">
    <property type="term" value="F:DNA binding"/>
    <property type="evidence" value="ECO:0007669"/>
    <property type="project" value="UniProtKB-UniRule"/>
</dbReference>
<dbReference type="AlphaFoldDB" id="A0A2H0BUN1"/>
<dbReference type="PANTHER" id="PTHR12532:SF0">
    <property type="entry name" value="TRANSLATIONAL ACTIVATOR OF CYTOCHROME C OXIDASE 1"/>
    <property type="match status" value="1"/>
</dbReference>
<gene>
    <name evidence="7" type="ORF">COW99_04855</name>
</gene>
<dbReference type="GO" id="GO:0005737">
    <property type="term" value="C:cytoplasm"/>
    <property type="evidence" value="ECO:0007669"/>
    <property type="project" value="UniProtKB-SubCell"/>
</dbReference>
<dbReference type="Gene3D" id="1.10.10.200">
    <property type="match status" value="1"/>
</dbReference>
<keyword evidence="4" id="KW-0963">Cytoplasm</keyword>
<reference evidence="7 8" key="1">
    <citation type="submission" date="2017-09" db="EMBL/GenBank/DDBJ databases">
        <title>Depth-based differentiation of microbial function through sediment-hosted aquifers and enrichment of novel symbionts in the deep terrestrial subsurface.</title>
        <authorList>
            <person name="Probst A.J."/>
            <person name="Ladd B."/>
            <person name="Jarett J.K."/>
            <person name="Geller-Mcgrath D.E."/>
            <person name="Sieber C.M."/>
            <person name="Emerson J.B."/>
            <person name="Anantharaman K."/>
            <person name="Thomas B.C."/>
            <person name="Malmstrom R."/>
            <person name="Stieglmeier M."/>
            <person name="Klingl A."/>
            <person name="Woyke T."/>
            <person name="Ryan C.M."/>
            <person name="Banfield J.F."/>
        </authorList>
    </citation>
    <scope>NUCLEOTIDE SEQUENCE [LARGE SCALE GENOMIC DNA]</scope>
    <source>
        <strain evidence="7">CG22_combo_CG10-13_8_21_14_all_38_20</strain>
    </source>
</reference>
<keyword evidence="4 7" id="KW-0238">DNA-binding</keyword>
<dbReference type="GO" id="GO:0006355">
    <property type="term" value="P:regulation of DNA-templated transcription"/>
    <property type="evidence" value="ECO:0007669"/>
    <property type="project" value="UniProtKB-UniRule"/>
</dbReference>
<dbReference type="SUPFAM" id="SSF75625">
    <property type="entry name" value="YebC-like"/>
    <property type="match status" value="1"/>
</dbReference>
<dbReference type="EMBL" id="PCTA01000030">
    <property type="protein sequence ID" value="PIP61314.1"/>
    <property type="molecule type" value="Genomic_DNA"/>
</dbReference>
<comment type="caution">
    <text evidence="7">The sequence shown here is derived from an EMBL/GenBank/DDBJ whole genome shotgun (WGS) entry which is preliminary data.</text>
</comment>
<dbReference type="Proteomes" id="UP000231246">
    <property type="component" value="Unassembled WGS sequence"/>
</dbReference>
<dbReference type="Pfam" id="PF01709">
    <property type="entry name" value="Transcrip_reg"/>
    <property type="match status" value="1"/>
</dbReference>
<sequence>MSSICYNKPMSGHSHWSTIKHQKGAADSKRSKLYSKLSFAISMAVREGSGNTDPNSNPRLRLAVERAQAANLTKDKIKKAIMRGTGIGKEGNISKAKFGGTVLNNVALIIEAETDNKNRTTASIRHVLGKSGGRMVSPESVEPYFKVIGKILITSAGRGEEELIELAITVGADDVKLEGETADVISNAKELGNVRKKLEERGVEVQYVKQEYITKIPMPLTDEGEINKLDRLIKELEENEDVATIYTNADYTAEAK</sequence>
<evidence type="ECO:0000259" key="5">
    <source>
        <dbReference type="Pfam" id="PF01709"/>
    </source>
</evidence>
<comment type="subcellular location">
    <subcellularLocation>
        <location evidence="4">Cytoplasm</location>
    </subcellularLocation>
</comment>
<dbReference type="Pfam" id="PF20772">
    <property type="entry name" value="TACO1_YebC_N"/>
    <property type="match status" value="1"/>
</dbReference>
<dbReference type="InterPro" id="IPR002876">
    <property type="entry name" value="Transcrip_reg_TACO1-like"/>
</dbReference>
<dbReference type="InterPro" id="IPR026564">
    <property type="entry name" value="Transcrip_reg_TACO1-like_dom3"/>
</dbReference>
<evidence type="ECO:0000256" key="2">
    <source>
        <dbReference type="ARBA" id="ARBA00023015"/>
    </source>
</evidence>